<organism evidence="5 6">
    <name type="scientific">Glossina fuscipes</name>
    <dbReference type="NCBI Taxonomy" id="7396"/>
    <lineage>
        <taxon>Eukaryota</taxon>
        <taxon>Metazoa</taxon>
        <taxon>Ecdysozoa</taxon>
        <taxon>Arthropoda</taxon>
        <taxon>Hexapoda</taxon>
        <taxon>Insecta</taxon>
        <taxon>Pterygota</taxon>
        <taxon>Neoptera</taxon>
        <taxon>Endopterygota</taxon>
        <taxon>Diptera</taxon>
        <taxon>Brachycera</taxon>
        <taxon>Muscomorpha</taxon>
        <taxon>Hippoboscoidea</taxon>
        <taxon>Glossinidae</taxon>
        <taxon>Glossina</taxon>
    </lineage>
</organism>
<dbReference type="AlphaFoldDB" id="A0A8U0WHE2"/>
<feature type="domain" description="CN hydrolase" evidence="4">
    <location>
        <begin position="37"/>
        <end position="305"/>
    </location>
</feature>
<dbReference type="Gene3D" id="3.60.110.10">
    <property type="entry name" value="Carbon-nitrogen hydrolase"/>
    <property type="match status" value="1"/>
</dbReference>
<accession>A0A8U0WHE2</accession>
<evidence type="ECO:0000259" key="4">
    <source>
        <dbReference type="PROSITE" id="PS50263"/>
    </source>
</evidence>
<evidence type="ECO:0000313" key="5">
    <source>
        <dbReference type="Proteomes" id="UP000092443"/>
    </source>
</evidence>
<dbReference type="PANTHER" id="PTHR10609">
    <property type="entry name" value="BIOTINIDASE-RELATED"/>
    <property type="match status" value="1"/>
</dbReference>
<reference evidence="6" key="1">
    <citation type="submission" date="2025-08" db="UniProtKB">
        <authorList>
            <consortium name="RefSeq"/>
        </authorList>
    </citation>
    <scope>IDENTIFICATION</scope>
    <source>
        <tissue evidence="6">Whole body pupa</tissue>
    </source>
</reference>
<evidence type="ECO:0000313" key="6">
    <source>
        <dbReference type="RefSeq" id="XP_037884612.1"/>
    </source>
</evidence>
<dbReference type="GeneID" id="119634467"/>
<dbReference type="Proteomes" id="UP000092443">
    <property type="component" value="Unplaced"/>
</dbReference>
<protein>
    <submittedName>
        <fullName evidence="6">Vanin-like protein 1</fullName>
    </submittedName>
</protein>
<dbReference type="Pfam" id="PF00795">
    <property type="entry name" value="CN_hydrolase"/>
    <property type="match status" value="1"/>
</dbReference>
<comment type="similarity">
    <text evidence="1">Belongs to the carbon-nitrogen hydrolase superfamily. BTD/VNN family.</text>
</comment>
<dbReference type="SUPFAM" id="SSF56317">
    <property type="entry name" value="Carbon-nitrogen hydrolase"/>
    <property type="match status" value="1"/>
</dbReference>
<evidence type="ECO:0000256" key="1">
    <source>
        <dbReference type="ARBA" id="ARBA00008225"/>
    </source>
</evidence>
<gene>
    <name evidence="6" type="primary">LOC119634467</name>
</gene>
<keyword evidence="5" id="KW-1185">Reference proteome</keyword>
<dbReference type="InterPro" id="IPR003010">
    <property type="entry name" value="C-N_Hydrolase"/>
</dbReference>
<keyword evidence="2" id="KW-0378">Hydrolase</keyword>
<dbReference type="InterPro" id="IPR043957">
    <property type="entry name" value="Vanin_C"/>
</dbReference>
<dbReference type="RefSeq" id="XP_037884612.1">
    <property type="nucleotide sequence ID" value="XM_038028684.1"/>
</dbReference>
<dbReference type="KEGG" id="gfs:119634467"/>
<dbReference type="PANTHER" id="PTHR10609:SF14">
    <property type="entry name" value="BIOTINIDASE"/>
    <property type="match status" value="1"/>
</dbReference>
<evidence type="ECO:0000256" key="2">
    <source>
        <dbReference type="ARBA" id="ARBA00022801"/>
    </source>
</evidence>
<name>A0A8U0WHE2_9MUSC</name>
<dbReference type="InterPro" id="IPR040154">
    <property type="entry name" value="Biotinidase/VNN"/>
</dbReference>
<evidence type="ECO:0000256" key="3">
    <source>
        <dbReference type="SAM" id="SignalP"/>
    </source>
</evidence>
<proteinExistence type="inferred from homology"/>
<feature type="chain" id="PRO_5035823377" evidence="3">
    <location>
        <begin position="25"/>
        <end position="553"/>
    </location>
</feature>
<keyword evidence="3" id="KW-0732">Signal</keyword>
<dbReference type="GO" id="GO:0016787">
    <property type="term" value="F:hydrolase activity"/>
    <property type="evidence" value="ECO:0007669"/>
    <property type="project" value="UniProtKB-KW"/>
</dbReference>
<sequence length="553" mass="62664">MNSKPIQILKLIFSVLLFNKRCSSLRQSDGLAEQFYYIAGVAEFRPEAIGTTDALSTHLQAYKEMIGSVEAEDVDIIVFPEGTLNKDFQLTYVPSKKDNVIPCSLSEEDNIYADFLVELSCAAQRFKKYLVINLTEKEICWINANDPRPCSHNGLNIFNTNVVFDRDGRVISRYRKTHVYVENKNTSYEQEYGIFETDFGVRFGHFICFDILFYTPAQELVERFGITDIIFTSKFYSELPFLTAAQLQMGWSWGNNVNLLAAGASYPVNGSTGSGIYAGENGILVSVMVTGNVGERKLYKAKVPKRNLNISLSNLTSSTMTAYNLPKYLRLLKDPQIENFNSILLNFQQETDMDGKTLCHGNLCCQFNISTSTMNSSMPNYYYRLGVFDGKRTYEKKEWNNIKICSLYACVTESVSSCGELSTPGNLNSSAVFLSISIKGLFKRSKHLLIMPNSLKSNLLPVPASKINWSKSLQGDSYEVSHQLTSETDNLLTFGIYANYYEGNAAERMHLSYFRKFYFLIMLYGFTDSSCINFQTTDKKKCVMIENTREAEQ</sequence>
<dbReference type="Pfam" id="PF19018">
    <property type="entry name" value="Vanin_C"/>
    <property type="match status" value="1"/>
</dbReference>
<dbReference type="InterPro" id="IPR036526">
    <property type="entry name" value="C-N_Hydrolase_sf"/>
</dbReference>
<dbReference type="PROSITE" id="PS50263">
    <property type="entry name" value="CN_HYDROLASE"/>
    <property type="match status" value="1"/>
</dbReference>
<feature type="signal peptide" evidence="3">
    <location>
        <begin position="1"/>
        <end position="24"/>
    </location>
</feature>